<keyword evidence="2" id="KW-0344">Guanine-nucleotide releasing factor</keyword>
<feature type="compositionally biased region" description="Acidic residues" evidence="4">
    <location>
        <begin position="659"/>
        <end position="682"/>
    </location>
</feature>
<dbReference type="GO" id="GO:0030136">
    <property type="term" value="C:clathrin-coated vesicle"/>
    <property type="evidence" value="ECO:0007669"/>
    <property type="project" value="UniProtKB-SubCell"/>
</dbReference>
<dbReference type="SMART" id="SM00799">
    <property type="entry name" value="DENN"/>
    <property type="match status" value="1"/>
</dbReference>
<evidence type="ECO:0000259" key="5">
    <source>
        <dbReference type="PROSITE" id="PS50211"/>
    </source>
</evidence>
<name>A0A834L2H4_ORYME</name>
<feature type="compositionally biased region" description="Basic and acidic residues" evidence="4">
    <location>
        <begin position="487"/>
        <end position="496"/>
    </location>
</feature>
<feature type="compositionally biased region" description="Basic residues" evidence="4">
    <location>
        <begin position="472"/>
        <end position="486"/>
    </location>
</feature>
<dbReference type="InterPro" id="IPR040032">
    <property type="entry name" value="DENND1A/B/C"/>
</dbReference>
<reference evidence="6" key="1">
    <citation type="journal article" name="BMC Genomics">
        <title>Long-read sequencing and de novo genome assembly of marine medaka (Oryzias melastigma).</title>
        <authorList>
            <person name="Liang P."/>
            <person name="Saqib H.S.A."/>
            <person name="Ni X."/>
            <person name="Shen Y."/>
        </authorList>
    </citation>
    <scope>NUCLEOTIDE SEQUENCE</scope>
    <source>
        <strain evidence="6">Bigg-433</strain>
    </source>
</reference>
<feature type="compositionally biased region" description="Basic and acidic residues" evidence="4">
    <location>
        <begin position="603"/>
        <end position="622"/>
    </location>
</feature>
<feature type="region of interest" description="Disordered" evidence="4">
    <location>
        <begin position="744"/>
        <end position="775"/>
    </location>
</feature>
<dbReference type="GO" id="GO:0005085">
    <property type="term" value="F:guanyl-nucleotide exchange factor activity"/>
    <property type="evidence" value="ECO:0007669"/>
    <property type="project" value="UniProtKB-KW"/>
</dbReference>
<evidence type="ECO:0000313" key="7">
    <source>
        <dbReference type="Proteomes" id="UP000646548"/>
    </source>
</evidence>
<dbReference type="InterPro" id="IPR043153">
    <property type="entry name" value="DENN_C"/>
</dbReference>
<evidence type="ECO:0000256" key="3">
    <source>
        <dbReference type="ARBA" id="ARBA00023329"/>
    </source>
</evidence>
<organism evidence="6 7">
    <name type="scientific">Oryzias melastigma</name>
    <name type="common">Marine medaka</name>
    <dbReference type="NCBI Taxonomy" id="30732"/>
    <lineage>
        <taxon>Eukaryota</taxon>
        <taxon>Metazoa</taxon>
        <taxon>Chordata</taxon>
        <taxon>Craniata</taxon>
        <taxon>Vertebrata</taxon>
        <taxon>Euteleostomi</taxon>
        <taxon>Actinopterygii</taxon>
        <taxon>Neopterygii</taxon>
        <taxon>Teleostei</taxon>
        <taxon>Neoteleostei</taxon>
        <taxon>Acanthomorphata</taxon>
        <taxon>Ovalentaria</taxon>
        <taxon>Atherinomorphae</taxon>
        <taxon>Beloniformes</taxon>
        <taxon>Adrianichthyidae</taxon>
        <taxon>Oryziinae</taxon>
        <taxon>Oryzias</taxon>
    </lineage>
</organism>
<dbReference type="Pfam" id="PF02141">
    <property type="entry name" value="DENN"/>
    <property type="match status" value="1"/>
</dbReference>
<feature type="domain" description="UDENN" evidence="5">
    <location>
        <begin position="13"/>
        <end position="375"/>
    </location>
</feature>
<comment type="caution">
    <text evidence="6">The sequence shown here is derived from an EMBL/GenBank/DDBJ whole genome shotgun (WGS) entry which is preliminary data.</text>
</comment>
<keyword evidence="3" id="KW-0968">Cytoplasmic vesicle</keyword>
<dbReference type="Proteomes" id="UP000646548">
    <property type="component" value="Unassembled WGS sequence"/>
</dbReference>
<dbReference type="EMBL" id="WKFB01000015">
    <property type="protein sequence ID" value="KAF6739047.1"/>
    <property type="molecule type" value="Genomic_DNA"/>
</dbReference>
<dbReference type="SMART" id="SM00800">
    <property type="entry name" value="uDENN"/>
    <property type="match status" value="1"/>
</dbReference>
<dbReference type="PANTHER" id="PTHR13196:SF25">
    <property type="entry name" value="DENN DOMAIN-CONTAINING PROTEIN 1C"/>
    <property type="match status" value="1"/>
</dbReference>
<dbReference type="GO" id="GO:0005829">
    <property type="term" value="C:cytosol"/>
    <property type="evidence" value="ECO:0007669"/>
    <property type="project" value="TreeGrafter"/>
</dbReference>
<accession>A0A834L2H4</accession>
<dbReference type="SMART" id="SM00801">
    <property type="entry name" value="dDENN"/>
    <property type="match status" value="1"/>
</dbReference>
<dbReference type="Pfam" id="PF03455">
    <property type="entry name" value="dDENN"/>
    <property type="match status" value="1"/>
</dbReference>
<dbReference type="FunFam" id="3.40.50.11500:FF:000001">
    <property type="entry name" value="Putative DENN domain-containing protein 1A"/>
    <property type="match status" value="1"/>
</dbReference>
<feature type="region of interest" description="Disordered" evidence="4">
    <location>
        <begin position="464"/>
        <end position="500"/>
    </location>
</feature>
<dbReference type="Gene3D" id="6.10.140.1000">
    <property type="match status" value="1"/>
</dbReference>
<dbReference type="PANTHER" id="PTHR13196">
    <property type="entry name" value="DENN DOMAIN-CONTAINING"/>
    <property type="match status" value="1"/>
</dbReference>
<comment type="subcellular location">
    <subcellularLocation>
        <location evidence="1">Cytoplasmic vesicle</location>
        <location evidence="1">Clathrin-coated vesicle</location>
    </subcellularLocation>
</comment>
<dbReference type="Gene3D" id="3.30.450.200">
    <property type="match status" value="1"/>
</dbReference>
<dbReference type="FunFam" id="3.30.450.200:FF:000003">
    <property type="entry name" value="DENN domain containing 1A"/>
    <property type="match status" value="1"/>
</dbReference>
<dbReference type="Pfam" id="PF03456">
    <property type="entry name" value="uDENN"/>
    <property type="match status" value="1"/>
</dbReference>
<protein>
    <submittedName>
        <fullName evidence="6">DENN domain-containing protein 1C</fullName>
    </submittedName>
</protein>
<dbReference type="GO" id="GO:0006897">
    <property type="term" value="P:endocytosis"/>
    <property type="evidence" value="ECO:0007669"/>
    <property type="project" value="TreeGrafter"/>
</dbReference>
<dbReference type="InterPro" id="IPR005113">
    <property type="entry name" value="uDENN_dom"/>
</dbReference>
<dbReference type="Gene3D" id="3.40.50.11500">
    <property type="match status" value="1"/>
</dbReference>
<dbReference type="InterPro" id="IPR037516">
    <property type="entry name" value="Tripartite_DENN"/>
</dbReference>
<dbReference type="PROSITE" id="PS50211">
    <property type="entry name" value="DENN"/>
    <property type="match status" value="1"/>
</dbReference>
<evidence type="ECO:0000256" key="1">
    <source>
        <dbReference type="ARBA" id="ARBA00004132"/>
    </source>
</evidence>
<evidence type="ECO:0000313" key="6">
    <source>
        <dbReference type="EMBL" id="KAF6739047.1"/>
    </source>
</evidence>
<gene>
    <name evidence="6" type="ORF">FQA47_001396</name>
</gene>
<dbReference type="InterPro" id="IPR001194">
    <property type="entry name" value="cDENN_dom"/>
</dbReference>
<evidence type="ECO:0000256" key="4">
    <source>
        <dbReference type="SAM" id="MobiDB-lite"/>
    </source>
</evidence>
<sequence length="775" mass="87168">MGSRLKQNPERSFIWFFEALCPVTRDADPGVLFQFPTDFKDEDSSQALPRFCFPYDIQRVRDGAAVQHFTFVLTDLEGCQRFGFCRLTNSTNTCLCILSYLPWFEVFYKLLNSLADYLLKRQTNEMKALLALIYEQPIPMTVGSIALQIVPFFVAPDPRSLPSIPENRNLTELIVAVNVGSLLQVYASMLFERRILLCARKLSTLTACMHALSALLYPMYWQHIFIPVLPPHLLDYCCAPMPYLIGVHSSLFEGLRNSGLEDVVILDVDSNTVESPFDDLKRIPANVVTGLKVCLKRRAMSTGCCVSQAFLRAQALLFGGYRDALQKNQDGEICFSEELFLNHKSASVKPFLQSAIHLQFFKQFIDSRLELLNKGKDPDDLFEALIKHHNTTGRGKSCQQLVGNLKKGGGSLIHNMKTKANAKWLTTSSVKNLLVHKRNHNDPAIHRGGSVSHHRGQSECLQSRLPITQHFGRSRPQRPVHKKRHEEKKEPEDQWDRGVPGLEAEMEPHEREEEEQEVLLSDLEELDLLGEIFDTLSSHEPRKLYGTRSLDLFGPDSHDFITKRPPDSPSQQSLSMSINGSLYSWNLDSTEDSDPEADFSLQEEEKADREENAGIKDVINSKEEEEEVEGGVNVTGLENDQENEGDQAWGGDGVSERAEQEEEEAIKQTDDEEKQEDEEESQETMTEGGMCESPEPPAPTEKDESAPECTIAPPKVMSAVARFQSQPPTRPNFQLRPMSKTLCEAAAQSGGGTQPPEEDSCVSLSVSELKKRFEA</sequence>
<dbReference type="GO" id="GO:0032456">
    <property type="term" value="P:endocytic recycling"/>
    <property type="evidence" value="ECO:0007669"/>
    <property type="project" value="TreeGrafter"/>
</dbReference>
<proteinExistence type="predicted"/>
<evidence type="ECO:0000256" key="2">
    <source>
        <dbReference type="ARBA" id="ARBA00022658"/>
    </source>
</evidence>
<dbReference type="InterPro" id="IPR005112">
    <property type="entry name" value="dDENN_dom"/>
</dbReference>
<dbReference type="AlphaFoldDB" id="A0A834L2H4"/>
<feature type="region of interest" description="Disordered" evidence="4">
    <location>
        <begin position="584"/>
        <end position="713"/>
    </location>
</feature>
<dbReference type="GO" id="GO:1901981">
    <property type="term" value="F:phosphatidylinositol phosphate binding"/>
    <property type="evidence" value="ECO:0007669"/>
    <property type="project" value="TreeGrafter"/>
</dbReference>